<organism evidence="1 2">
    <name type="scientific">Lentzea kristufekii</name>
    <dbReference type="NCBI Taxonomy" id="3095430"/>
    <lineage>
        <taxon>Bacteria</taxon>
        <taxon>Bacillati</taxon>
        <taxon>Actinomycetota</taxon>
        <taxon>Actinomycetes</taxon>
        <taxon>Pseudonocardiales</taxon>
        <taxon>Pseudonocardiaceae</taxon>
        <taxon>Lentzea</taxon>
    </lineage>
</organism>
<evidence type="ECO:0008006" key="3">
    <source>
        <dbReference type="Google" id="ProtNLM"/>
    </source>
</evidence>
<dbReference type="Proteomes" id="UP001271792">
    <property type="component" value="Unassembled WGS sequence"/>
</dbReference>
<dbReference type="EMBL" id="JAXAVV010000001">
    <property type="protein sequence ID" value="MDX8047854.1"/>
    <property type="molecule type" value="Genomic_DNA"/>
</dbReference>
<sequence>MYANVEVPEAPEGINDKSAEFWNHVHEVTPVSDHERTILVQICKALTRIDEMEAELKADGRYTIKGVQGSTVIHPLFTEIRMQQSMVNTLYRTLKLHDIIGEMPTGKDSSSDDPNVIDMIARAQSRKASGA</sequence>
<evidence type="ECO:0000313" key="1">
    <source>
        <dbReference type="EMBL" id="MDX8047854.1"/>
    </source>
</evidence>
<evidence type="ECO:0000313" key="2">
    <source>
        <dbReference type="Proteomes" id="UP001271792"/>
    </source>
</evidence>
<name>A0ABU4THW8_9PSEU</name>
<reference evidence="1 2" key="1">
    <citation type="submission" date="2023-11" db="EMBL/GenBank/DDBJ databases">
        <title>Lentzea sokolovensis, sp. nov., Lentzea kristufkii, sp. nov., and Lentzea miocenensis, sp. nov., rare actinobacteria from Sokolov Coal Basin, Miocene lacustrine sediment, Czech Republic.</title>
        <authorList>
            <person name="Lara A."/>
            <person name="Kotroba L."/>
            <person name="Nouioui I."/>
            <person name="Neumann-Schaal M."/>
            <person name="Mast Y."/>
            <person name="Chronakova A."/>
        </authorList>
    </citation>
    <scope>NUCLEOTIDE SEQUENCE [LARGE SCALE GENOMIC DNA]</scope>
    <source>
        <strain evidence="1 2">BCCO 10_0798</strain>
    </source>
</reference>
<proteinExistence type="predicted"/>
<dbReference type="RefSeq" id="WP_319982037.1">
    <property type="nucleotide sequence ID" value="NZ_JAXAVV010000001.1"/>
</dbReference>
<accession>A0ABU4THW8</accession>
<protein>
    <recommendedName>
        <fullName evidence="3">Phage terminase, small subunit, putative, P27 family</fullName>
    </recommendedName>
</protein>
<gene>
    <name evidence="1" type="ORF">SK571_00540</name>
</gene>
<keyword evidence="2" id="KW-1185">Reference proteome</keyword>
<comment type="caution">
    <text evidence="1">The sequence shown here is derived from an EMBL/GenBank/DDBJ whole genome shotgun (WGS) entry which is preliminary data.</text>
</comment>